<dbReference type="Gene3D" id="3.30.420.10">
    <property type="entry name" value="Ribonuclease H-like superfamily/Ribonuclease H"/>
    <property type="match status" value="1"/>
</dbReference>
<dbReference type="PROSITE" id="PS50994">
    <property type="entry name" value="INTEGRASE"/>
    <property type="match status" value="1"/>
</dbReference>
<dbReference type="InterPro" id="IPR017895">
    <property type="entry name" value="HTH_IS408/IS1162_type"/>
</dbReference>
<dbReference type="Pfam" id="PF22483">
    <property type="entry name" value="Mu-transpos_C_2"/>
    <property type="match status" value="1"/>
</dbReference>
<evidence type="ECO:0000259" key="2">
    <source>
        <dbReference type="PROSITE" id="PS50532"/>
    </source>
</evidence>
<dbReference type="InterPro" id="IPR001584">
    <property type="entry name" value="Integrase_cat-core"/>
</dbReference>
<dbReference type="PROSITE" id="PS50532">
    <property type="entry name" value="HTH_IS408"/>
    <property type="match status" value="1"/>
</dbReference>
<dbReference type="InterPro" id="IPR054353">
    <property type="entry name" value="IstA-like_C"/>
</dbReference>
<organism evidence="4 5">
    <name type="scientific">Aquabacterium commune</name>
    <dbReference type="NCBI Taxonomy" id="70586"/>
    <lineage>
        <taxon>Bacteria</taxon>
        <taxon>Pseudomonadati</taxon>
        <taxon>Pseudomonadota</taxon>
        <taxon>Betaproteobacteria</taxon>
        <taxon>Burkholderiales</taxon>
        <taxon>Aquabacterium</taxon>
    </lineage>
</organism>
<dbReference type="RefSeq" id="WP_133608031.1">
    <property type="nucleotide sequence ID" value="NZ_SNXW01000003.1"/>
</dbReference>
<feature type="domain" description="HTH IS408-type" evidence="2">
    <location>
        <begin position="7"/>
        <end position="88"/>
    </location>
</feature>
<sequence length="506" mass="56795">MGRIRQVRQVLRLAHEACLGQRAIATSLGITRDAVRKCLQRAQAAGLGWPLPPDLDDEQLEARLFPKRGTPALRAAVHIDWVEVHQEMRRKGATLQQLHLEHLESHPGSICYSQYCRRYKAWAKQLKTYMRQIHPPGEKAFVDYAGKTMVIVDPSTGQERTAQIFVGVMGASSLTYAEAHWSQQLPDWIAAHIRMVEFFGAAPRVLVCDNLKSGVTKVCRVDPVVNATYQHMAEHYGMVVIPARSRRPKDKSKVENAVGVITRLILFVLRKRVFHGLGELNTAIRELLNDLNARPFQKLVGSRRSAFDEIDRPAMQALPSSPYVYAEFHKARVGLDKSVIVNDRPYSVPPHLVGKEVELRLTASTVEVLHGGKRVTCHERGPGMEPAIHPEHLTPAQRHYLMWSPEDALAWGLTVGPQVQAFLLARLPQVLYKERGYRMTNGLKKLVREFGEQRLDAACGRALQLGTTSLSSLRSILSHRLEGLDTAQPDEAAFDHGNVRGSGYYH</sequence>
<comment type="caution">
    <text evidence="4">The sequence shown here is derived from an EMBL/GenBank/DDBJ whole genome shotgun (WGS) entry which is preliminary data.</text>
</comment>
<comment type="similarity">
    <text evidence="1">Belongs to the transposase IS21/IS408/IS1162 family.</text>
</comment>
<protein>
    <submittedName>
        <fullName evidence="4">Transposase</fullName>
    </submittedName>
</protein>
<proteinExistence type="inferred from homology"/>
<dbReference type="Proteomes" id="UP000294593">
    <property type="component" value="Unassembled WGS sequence"/>
</dbReference>
<dbReference type="InterPro" id="IPR036397">
    <property type="entry name" value="RNaseH_sf"/>
</dbReference>
<feature type="domain" description="Integrase catalytic" evidence="3">
    <location>
        <begin position="132"/>
        <end position="312"/>
    </location>
</feature>
<dbReference type="GO" id="GO:0015074">
    <property type="term" value="P:DNA integration"/>
    <property type="evidence" value="ECO:0007669"/>
    <property type="project" value="InterPro"/>
</dbReference>
<evidence type="ECO:0000259" key="3">
    <source>
        <dbReference type="PROSITE" id="PS50994"/>
    </source>
</evidence>
<evidence type="ECO:0000313" key="5">
    <source>
        <dbReference type="Proteomes" id="UP000294593"/>
    </source>
</evidence>
<gene>
    <name evidence="4" type="ORF">EV672_103357</name>
</gene>
<dbReference type="EMBL" id="SNXW01000003">
    <property type="protein sequence ID" value="TDP84783.1"/>
    <property type="molecule type" value="Genomic_DNA"/>
</dbReference>
<accession>A0A4R6RET1</accession>
<keyword evidence="5" id="KW-1185">Reference proteome</keyword>
<name>A0A4R6RET1_9BURK</name>
<dbReference type="NCBIfam" id="NF033546">
    <property type="entry name" value="transpos_IS21"/>
    <property type="match status" value="1"/>
</dbReference>
<dbReference type="PANTHER" id="PTHR35004:SF8">
    <property type="entry name" value="TRANSPOSASE RV3428C-RELATED"/>
    <property type="match status" value="1"/>
</dbReference>
<dbReference type="PANTHER" id="PTHR35004">
    <property type="entry name" value="TRANSPOSASE RV3428C-RELATED"/>
    <property type="match status" value="1"/>
</dbReference>
<evidence type="ECO:0000313" key="4">
    <source>
        <dbReference type="EMBL" id="TDP84783.1"/>
    </source>
</evidence>
<reference evidence="4 5" key="1">
    <citation type="submission" date="2019-03" db="EMBL/GenBank/DDBJ databases">
        <title>Genomic Encyclopedia of Type Strains, Phase IV (KMG-IV): sequencing the most valuable type-strain genomes for metagenomic binning, comparative biology and taxonomic classification.</title>
        <authorList>
            <person name="Goeker M."/>
        </authorList>
    </citation>
    <scope>NUCLEOTIDE SEQUENCE [LARGE SCALE GENOMIC DNA]</scope>
    <source>
        <strain evidence="4 5">DSM 11901</strain>
    </source>
</reference>
<dbReference type="GO" id="GO:0003676">
    <property type="term" value="F:nucleic acid binding"/>
    <property type="evidence" value="ECO:0007669"/>
    <property type="project" value="InterPro"/>
</dbReference>
<evidence type="ECO:0000256" key="1">
    <source>
        <dbReference type="ARBA" id="ARBA00009277"/>
    </source>
</evidence>
<dbReference type="OrthoDB" id="2065409at2"/>
<dbReference type="AlphaFoldDB" id="A0A4R6RET1"/>